<dbReference type="InterPro" id="IPR003439">
    <property type="entry name" value="ABC_transporter-like_ATP-bd"/>
</dbReference>
<keyword evidence="2" id="KW-0547">Nucleotide-binding</keyword>
<dbReference type="Proteomes" id="UP000004757">
    <property type="component" value="Unassembled WGS sequence"/>
</dbReference>
<dbReference type="SUPFAM" id="SSF52540">
    <property type="entry name" value="P-loop containing nucleoside triphosphate hydrolases"/>
    <property type="match status" value="1"/>
</dbReference>
<evidence type="ECO:0000256" key="1">
    <source>
        <dbReference type="ARBA" id="ARBA00022448"/>
    </source>
</evidence>
<keyword evidence="4" id="KW-0812">Transmembrane</keyword>
<dbReference type="STRING" id="747682.MALL_0793"/>
<keyword evidence="3 6" id="KW-0067">ATP-binding</keyword>
<dbReference type="RefSeq" id="WP_005683220.1">
    <property type="nucleotide sequence ID" value="NZ_ADNC01000004.1"/>
</dbReference>
<dbReference type="InterPro" id="IPR003593">
    <property type="entry name" value="AAA+_ATPase"/>
</dbReference>
<dbReference type="eggNOG" id="COG3842">
    <property type="taxonomic scope" value="Bacteria"/>
</dbReference>
<feature type="domain" description="ABC transporter" evidence="5">
    <location>
        <begin position="7"/>
        <end position="293"/>
    </location>
</feature>
<keyword evidence="4" id="KW-0472">Membrane</keyword>
<dbReference type="PROSITE" id="PS50893">
    <property type="entry name" value="ABC_TRANSPORTER_2"/>
    <property type="match status" value="1"/>
</dbReference>
<dbReference type="GO" id="GO:0005524">
    <property type="term" value="F:ATP binding"/>
    <property type="evidence" value="ECO:0007669"/>
    <property type="project" value="UniProtKB-KW"/>
</dbReference>
<dbReference type="PANTHER" id="PTHR42781">
    <property type="entry name" value="SPERMIDINE/PUTRESCINE IMPORT ATP-BINDING PROTEIN POTA"/>
    <property type="match status" value="1"/>
</dbReference>
<organism evidence="6 7">
    <name type="scientific">Mycoplasmopsis alligatoris A21JP2</name>
    <dbReference type="NCBI Taxonomy" id="747682"/>
    <lineage>
        <taxon>Bacteria</taxon>
        <taxon>Bacillati</taxon>
        <taxon>Mycoplasmatota</taxon>
        <taxon>Mycoplasmoidales</taxon>
        <taxon>Metamycoplasmataceae</taxon>
        <taxon>Mycoplasmopsis</taxon>
    </lineage>
</organism>
<dbReference type="GO" id="GO:0016887">
    <property type="term" value="F:ATP hydrolysis activity"/>
    <property type="evidence" value="ECO:0007669"/>
    <property type="project" value="InterPro"/>
</dbReference>
<feature type="transmembrane region" description="Helical" evidence="4">
    <location>
        <begin position="136"/>
        <end position="152"/>
    </location>
</feature>
<dbReference type="InterPro" id="IPR027417">
    <property type="entry name" value="P-loop_NTPase"/>
</dbReference>
<keyword evidence="4" id="KW-1133">Transmembrane helix</keyword>
<dbReference type="Gene3D" id="3.40.50.300">
    <property type="entry name" value="P-loop containing nucleotide triphosphate hydrolases"/>
    <property type="match status" value="1"/>
</dbReference>
<gene>
    <name evidence="6" type="ORF">MALL_0793</name>
</gene>
<accession>D4XV47</accession>
<evidence type="ECO:0000256" key="3">
    <source>
        <dbReference type="ARBA" id="ARBA00022840"/>
    </source>
</evidence>
<proteinExistence type="predicted"/>
<keyword evidence="1" id="KW-0813">Transport</keyword>
<evidence type="ECO:0000259" key="5">
    <source>
        <dbReference type="PROSITE" id="PS50893"/>
    </source>
</evidence>
<name>D4XV47_9BACT</name>
<dbReference type="PANTHER" id="PTHR42781:SF4">
    <property type="entry name" value="SPERMIDINE_PUTRESCINE IMPORT ATP-BINDING PROTEIN POTA"/>
    <property type="match status" value="1"/>
</dbReference>
<evidence type="ECO:0000313" key="6">
    <source>
        <dbReference type="EMBL" id="EFF41792.1"/>
    </source>
</evidence>
<protein>
    <submittedName>
        <fullName evidence="6">ABC transporter, ATP-binding protein</fullName>
    </submittedName>
</protein>
<dbReference type="Pfam" id="PF00005">
    <property type="entry name" value="ABC_tran"/>
    <property type="match status" value="1"/>
</dbReference>
<dbReference type="InterPro" id="IPR017871">
    <property type="entry name" value="ABC_transporter-like_CS"/>
</dbReference>
<sequence>MNKEILLKIENLKYLTDKKQILNIEKLTINKGNIVSILGPSGAGKTTFLKLISGLAKPNTGTIKMNKENIGFIFQNFNLYESISVYKNIYLSAINSTTYRYDFFASSIAKYNKDNKNNHYIEKLLKKYTNKKTKGFFHYYLLVCFLLMNFKFEKSYFKIFHVLNIKKKINNDIKLITEKLQINHILKNNSLKISGGQQQRVSIAKALIKKANIILMDEPFASLDANIKEESKDWIKNIQKEFNLSIFIVTHDKNDAMLISDEILFINQGELLQHGSVDYLVNNPKNFQVANFFNNFKNDYLYKENENYYYLKKNALKVIKSSESKNYIVSKKTLNGLFLYEIYSQKFNKNIEWLSDDNSFEINDFVATSIKKDDIFVFNKTGERVYEK</sequence>
<dbReference type="InterPro" id="IPR050093">
    <property type="entry name" value="ABC_SmlMolc_Importer"/>
</dbReference>
<comment type="caution">
    <text evidence="6">The sequence shown here is derived from an EMBL/GenBank/DDBJ whole genome shotgun (WGS) entry which is preliminary data.</text>
</comment>
<dbReference type="PROSITE" id="PS00211">
    <property type="entry name" value="ABC_TRANSPORTER_1"/>
    <property type="match status" value="1"/>
</dbReference>
<dbReference type="AlphaFoldDB" id="D4XV47"/>
<dbReference type="SMART" id="SM00382">
    <property type="entry name" value="AAA"/>
    <property type="match status" value="1"/>
</dbReference>
<keyword evidence="7" id="KW-1185">Reference proteome</keyword>
<dbReference type="EMBL" id="ADNC01000004">
    <property type="protein sequence ID" value="EFF41792.1"/>
    <property type="molecule type" value="Genomic_DNA"/>
</dbReference>
<dbReference type="OrthoDB" id="394854at2"/>
<evidence type="ECO:0000256" key="4">
    <source>
        <dbReference type="SAM" id="Phobius"/>
    </source>
</evidence>
<evidence type="ECO:0000313" key="7">
    <source>
        <dbReference type="Proteomes" id="UP000004757"/>
    </source>
</evidence>
<reference evidence="6 7" key="1">
    <citation type="submission" date="2010-03" db="EMBL/GenBank/DDBJ databases">
        <authorList>
            <person name="Glass J.I."/>
            <person name="Benders G.A."/>
            <person name="Durkin A.S."/>
            <person name="Farmerie W.G."/>
            <person name="Hlavinka K."/>
            <person name="Hostetler J."/>
            <person name="Jackson J."/>
            <person name="May M.A."/>
            <person name="Miller R.H."/>
            <person name="Paralanov V."/>
            <person name="Radune D."/>
            <person name="Szczypinski B."/>
            <person name="Brown D.R."/>
        </authorList>
    </citation>
    <scope>NUCLEOTIDE SEQUENCE [LARGE SCALE GENOMIC DNA]</scope>
    <source>
        <strain evidence="6 7">A21JP2</strain>
    </source>
</reference>
<evidence type="ECO:0000256" key="2">
    <source>
        <dbReference type="ARBA" id="ARBA00022741"/>
    </source>
</evidence>